<organism evidence="2 3">
    <name type="scientific">Coniochaeta pulveracea</name>
    <dbReference type="NCBI Taxonomy" id="177199"/>
    <lineage>
        <taxon>Eukaryota</taxon>
        <taxon>Fungi</taxon>
        <taxon>Dikarya</taxon>
        <taxon>Ascomycota</taxon>
        <taxon>Pezizomycotina</taxon>
        <taxon>Sordariomycetes</taxon>
        <taxon>Sordariomycetidae</taxon>
        <taxon>Coniochaetales</taxon>
        <taxon>Coniochaetaceae</taxon>
        <taxon>Coniochaeta</taxon>
    </lineage>
</organism>
<feature type="chain" id="PRO_5019160404" description="Glycoside hydrolase family 71 protein" evidence="1">
    <location>
        <begin position="22"/>
        <end position="147"/>
    </location>
</feature>
<dbReference type="Gene3D" id="3.20.20.80">
    <property type="entry name" value="Glycosidases"/>
    <property type="match status" value="1"/>
</dbReference>
<gene>
    <name evidence="2" type="ORF">DL546_000653</name>
</gene>
<keyword evidence="3" id="KW-1185">Reference proteome</keyword>
<dbReference type="Pfam" id="PF03659">
    <property type="entry name" value="Glyco_hydro_71"/>
    <property type="match status" value="1"/>
</dbReference>
<dbReference type="OrthoDB" id="1046782at2759"/>
<dbReference type="Proteomes" id="UP000275385">
    <property type="component" value="Unassembled WGS sequence"/>
</dbReference>
<comment type="caution">
    <text evidence="2">The sequence shown here is derived from an EMBL/GenBank/DDBJ whole genome shotgun (WGS) entry which is preliminary data.</text>
</comment>
<accession>A0A420Y5A4</accession>
<evidence type="ECO:0000313" key="3">
    <source>
        <dbReference type="Proteomes" id="UP000275385"/>
    </source>
</evidence>
<sequence>MKSMTVWLLPALLTWCYEVQAKAVFAHFMVGNVASWSEARWETDIGVAQAARIDALALNIAYGDDSVSMSVANAFAAANAKRFKLFFSFDYAGGPGGAWPQSEVLKYLRTYINNGAYYPTDGGQPFVPTFEGPGNATGSSNLLISIS</sequence>
<dbReference type="EMBL" id="QVQW01000047">
    <property type="protein sequence ID" value="RKU43064.1"/>
    <property type="molecule type" value="Genomic_DNA"/>
</dbReference>
<feature type="signal peptide" evidence="1">
    <location>
        <begin position="1"/>
        <end position="21"/>
    </location>
</feature>
<evidence type="ECO:0000256" key="1">
    <source>
        <dbReference type="SAM" id="SignalP"/>
    </source>
</evidence>
<dbReference type="STRING" id="177199.A0A420Y5A4"/>
<name>A0A420Y5A4_9PEZI</name>
<protein>
    <recommendedName>
        <fullName evidence="4">Glycoside hydrolase family 71 protein</fullName>
    </recommendedName>
</protein>
<keyword evidence="1" id="KW-0732">Signal</keyword>
<dbReference type="InterPro" id="IPR005197">
    <property type="entry name" value="Glyco_hydro_71"/>
</dbReference>
<evidence type="ECO:0000313" key="2">
    <source>
        <dbReference type="EMBL" id="RKU43064.1"/>
    </source>
</evidence>
<dbReference type="AlphaFoldDB" id="A0A420Y5A4"/>
<evidence type="ECO:0008006" key="4">
    <source>
        <dbReference type="Google" id="ProtNLM"/>
    </source>
</evidence>
<reference evidence="2 3" key="1">
    <citation type="submission" date="2018-08" db="EMBL/GenBank/DDBJ databases">
        <title>Draft genome of the lignicolous fungus Coniochaeta pulveracea.</title>
        <authorList>
            <person name="Borstlap C.J."/>
            <person name="De Witt R.N."/>
            <person name="Botha A."/>
            <person name="Volschenk H."/>
        </authorList>
    </citation>
    <scope>NUCLEOTIDE SEQUENCE [LARGE SCALE GENOMIC DNA]</scope>
    <source>
        <strain evidence="2 3">CAB683</strain>
    </source>
</reference>
<proteinExistence type="predicted"/>
<dbReference type="GO" id="GO:0051118">
    <property type="term" value="F:glucan endo-1,3-alpha-glucosidase activity"/>
    <property type="evidence" value="ECO:0007669"/>
    <property type="project" value="InterPro"/>
</dbReference>